<dbReference type="STRING" id="1237149.C900_05362"/>
<keyword evidence="1" id="KW-0812">Transmembrane</keyword>
<dbReference type="AlphaFoldDB" id="L8JJT2"/>
<sequence>MHIHFDHQKTAGTVIGAVLAFVNKVVESGGEIFAALSITVIVEAIVVSAIGAITGFLVTTLCKHIKNKISKS</sequence>
<evidence type="ECO:0000256" key="1">
    <source>
        <dbReference type="SAM" id="Phobius"/>
    </source>
</evidence>
<proteinExistence type="predicted"/>
<protein>
    <submittedName>
        <fullName evidence="2">Uncharacterized protein</fullName>
    </submittedName>
</protein>
<dbReference type="RefSeq" id="WP_009582452.1">
    <property type="nucleotide sequence ID" value="NZ_AMZN01000082.1"/>
</dbReference>
<gene>
    <name evidence="2" type="ORF">C900_05362</name>
</gene>
<organism evidence="2 3">
    <name type="scientific">Fulvivirga imtechensis AK7</name>
    <dbReference type="NCBI Taxonomy" id="1237149"/>
    <lineage>
        <taxon>Bacteria</taxon>
        <taxon>Pseudomonadati</taxon>
        <taxon>Bacteroidota</taxon>
        <taxon>Cytophagia</taxon>
        <taxon>Cytophagales</taxon>
        <taxon>Fulvivirgaceae</taxon>
        <taxon>Fulvivirga</taxon>
    </lineage>
</organism>
<dbReference type="EMBL" id="AMZN01000082">
    <property type="protein sequence ID" value="ELR69166.1"/>
    <property type="molecule type" value="Genomic_DNA"/>
</dbReference>
<reference evidence="2 3" key="1">
    <citation type="submission" date="2012-12" db="EMBL/GenBank/DDBJ databases">
        <title>Genome assembly of Fulvivirga imtechensis AK7.</title>
        <authorList>
            <person name="Nupur N."/>
            <person name="Khatri I."/>
            <person name="Kumar R."/>
            <person name="Subramanian S."/>
            <person name="Pinnaka A."/>
        </authorList>
    </citation>
    <scope>NUCLEOTIDE SEQUENCE [LARGE SCALE GENOMIC DNA]</scope>
    <source>
        <strain evidence="2 3">AK7</strain>
    </source>
</reference>
<keyword evidence="3" id="KW-1185">Reference proteome</keyword>
<evidence type="ECO:0000313" key="2">
    <source>
        <dbReference type="EMBL" id="ELR69166.1"/>
    </source>
</evidence>
<accession>L8JJT2</accession>
<name>L8JJT2_9BACT</name>
<keyword evidence="1" id="KW-0472">Membrane</keyword>
<keyword evidence="1" id="KW-1133">Transmembrane helix</keyword>
<evidence type="ECO:0000313" key="3">
    <source>
        <dbReference type="Proteomes" id="UP000011135"/>
    </source>
</evidence>
<dbReference type="Proteomes" id="UP000011135">
    <property type="component" value="Unassembled WGS sequence"/>
</dbReference>
<feature type="transmembrane region" description="Helical" evidence="1">
    <location>
        <begin position="32"/>
        <end position="62"/>
    </location>
</feature>
<comment type="caution">
    <text evidence="2">The sequence shown here is derived from an EMBL/GenBank/DDBJ whole genome shotgun (WGS) entry which is preliminary data.</text>
</comment>